<sequence length="365" mass="42918">MAYFQPGKPDFNYMSHLILVGGNRLDSWTQKEFHPYVAHLNEHGKPDDWMFDTFIFWHYKSPKGGFLYADVNIGTTMSGEGDFYAVPAPNPGTKEDWEAILDWYFEPGLFVEALDQAIAETATLLGAPDSRRNLVVTIPYPGPSQTQFGVLNGKRLNFSTTGQNLDRATRDRLQATQWFVDETLRRFENASPVYLHLLGFYWTFETVHKSWDVDDHWLLKELRRYINAKDKKLLWIPFYSSYNIHLLDDYRSYYFDAAFLQPNYMFYKHIEDVKDAALAARQRNAGIEMEYYSTLDEPIQVQNERLRRFDRYLEGGIEFGYMKESAIAWFDGGKGIYHLYHHPNPAERGYYDKIYRFINQNLIII</sequence>
<reference evidence="2" key="1">
    <citation type="journal article" date="2018" name="Sci. Rep.">
        <title>Lignite coal burning seam in the remote Altai Mountains harbors a hydrogen-driven thermophilic microbial community.</title>
        <authorList>
            <person name="Kadnikov V.V."/>
            <person name="Mardanov A.V."/>
            <person name="Ivasenko D.A."/>
            <person name="Antsiferov D.V."/>
            <person name="Beletsky A.V."/>
            <person name="Karnachuk O.V."/>
            <person name="Ravin N.V."/>
        </authorList>
    </citation>
    <scope>NUCLEOTIDE SEQUENCE [LARGE SCALE GENOMIC DNA]</scope>
</reference>
<dbReference type="InterPro" id="IPR032329">
    <property type="entry name" value="DUF4855"/>
</dbReference>
<name>A0A2R6Y3S9_9BACL</name>
<comment type="caution">
    <text evidence="1">The sequence shown here is derived from an EMBL/GenBank/DDBJ whole genome shotgun (WGS) entry which is preliminary data.</text>
</comment>
<proteinExistence type="predicted"/>
<dbReference type="AlphaFoldDB" id="A0A2R6Y3S9"/>
<dbReference type="Pfam" id="PF16147">
    <property type="entry name" value="DUF4855"/>
    <property type="match status" value="1"/>
</dbReference>
<gene>
    <name evidence="1" type="ORF">BSOLF_1656</name>
</gene>
<accession>A0A2R6Y3S9</accession>
<protein>
    <submittedName>
        <fullName evidence="1">Glycerophosphoryl diester phosphodiesterase</fullName>
    </submittedName>
</protein>
<dbReference type="EMBL" id="PEBX01000008">
    <property type="protein sequence ID" value="PTQ57340.1"/>
    <property type="molecule type" value="Genomic_DNA"/>
</dbReference>
<evidence type="ECO:0000313" key="1">
    <source>
        <dbReference type="EMBL" id="PTQ57340.1"/>
    </source>
</evidence>
<dbReference type="Proteomes" id="UP000244338">
    <property type="component" value="Unassembled WGS sequence"/>
</dbReference>
<evidence type="ECO:0000313" key="2">
    <source>
        <dbReference type="Proteomes" id="UP000244338"/>
    </source>
</evidence>
<organism evidence="1 2">
    <name type="scientific">Candidatus Carbonibacillus altaicus</name>
    <dbReference type="NCBI Taxonomy" id="2163959"/>
    <lineage>
        <taxon>Bacteria</taxon>
        <taxon>Bacillati</taxon>
        <taxon>Bacillota</taxon>
        <taxon>Bacilli</taxon>
        <taxon>Bacillales</taxon>
        <taxon>Candidatus Carbonibacillus</taxon>
    </lineage>
</organism>